<accession>A0AAW0YYX9</accession>
<feature type="compositionally biased region" description="Polar residues" evidence="1">
    <location>
        <begin position="872"/>
        <end position="883"/>
    </location>
</feature>
<sequence>MWPSQDIWNNPQALAEYYQSQAIPLRPQPGVLVASIIVSILGSYATLLVLGRRTSSRGWRNHGLLGLAALVFAACAIWGMHFVSMISVRLRPSPDLTWYLRFDRGMTTLSLFVPIIATAMAFWVIGSELEFQIWRVGFAGVFLGLTVGLMHYSASFRLPYLAVSYTAVTVVFALILAVVAATVALFLFFRLRAQWQDSWWKRGLCSLVLATAVCGMHYLGLGGTSYRTKAGVDPRIYAEGNDQSTRLTIIISVMCGVIVLICFAIAFYDAMTRRQIRNKARNIVIASASFDKTGKLLVKNDGTIPMQVIQTDADLQRVLGELDPRQPTFQWLYQLSFNWALVTPFVPRILKSVVDRQKGKFQQASPLERGIPNSAWETLLFRSRFVEASVLLAQQLDLSVESLGAMFDRVLTTGTREAEPQDKSEKKAEEGKVGMKNDDESSIHGITLRMHNSEGVMLFLVREIGDGHPSAWDQPNADKNQLRSVDTVDNYTSRGYRMAETRFFSKAMADHFGVSKSEMDVFLSACKTYAKRGTRPVVQSGGAYLGLFGVRPTGTQLGGLDVLVYNFARHQIPAYRLPDVGYPLSTTMKTWIRELANASMGEVLRRCNEAVEKAENSDDGSNSIRSHEDETMYDFQAAIAVAIEALTTALRCWPTLLDIAKLSPEILEIPASDNDDKLPAQMVVLEVVLPAPDARLTPVQSRASGVQAPGLSSGRHESDKPPAPFVYTPFSLFTKSQAMLLRAKGFQEFSRNTAMDLNKVYPLMPTDVAAELDAADLGEKGALDVMGNPFGGMNQRWATRGNTAKSGSKGLIVDISQANASGHLRLDSEGNAVSSPGMISTDGSETAYEKNFGSIGGSLHAFTPGQARRGSRPNTGQSDQTTASVVAAPAEAVKKGLTTLVNKAKETAGQTVGTSDVDLNEDPVGPPVYSSIRNRTDGWFLRSMRDLERSDQAGALNGVPWPEK</sequence>
<reference evidence="4 5" key="1">
    <citation type="journal article" date="2024" name="bioRxiv">
        <title>Comparative genomics of Cryptococcus and Kwoniella reveals pathogenesis evolution and contrasting karyotype dynamics via intercentromeric recombination or chromosome fusion.</title>
        <authorList>
            <person name="Coelho M.A."/>
            <person name="David-Palma M."/>
            <person name="Shea T."/>
            <person name="Bowers K."/>
            <person name="McGinley-Smith S."/>
            <person name="Mohammad A.W."/>
            <person name="Gnirke A."/>
            <person name="Yurkov A.M."/>
            <person name="Nowrousian M."/>
            <person name="Sun S."/>
            <person name="Cuomo C.A."/>
            <person name="Heitman J."/>
        </authorList>
    </citation>
    <scope>NUCLEOTIDE SEQUENCE [LARGE SCALE GENOMIC DNA]</scope>
    <source>
        <strain evidence="4 5">CBS 13917</strain>
    </source>
</reference>
<feature type="transmembrane region" description="Helical" evidence="2">
    <location>
        <begin position="199"/>
        <end position="219"/>
    </location>
</feature>
<feature type="compositionally biased region" description="Basic and acidic residues" evidence="1">
    <location>
        <begin position="416"/>
        <end position="439"/>
    </location>
</feature>
<keyword evidence="2" id="KW-1133">Transmembrane helix</keyword>
<dbReference type="KEGG" id="kne:92180765"/>
<dbReference type="PANTHER" id="PTHR35152">
    <property type="entry name" value="DOMAIN SIGNALLING PROTEIN, PUTATIVE (AFU_ORTHOLOGUE AFUA_5G11310)-RELATED"/>
    <property type="match status" value="1"/>
</dbReference>
<dbReference type="GeneID" id="92180765"/>
<feature type="region of interest" description="Disordered" evidence="1">
    <location>
        <begin position="698"/>
        <end position="722"/>
    </location>
</feature>
<keyword evidence="2" id="KW-0812">Transmembrane</keyword>
<dbReference type="AlphaFoldDB" id="A0AAW0YYX9"/>
<feature type="region of interest" description="Disordered" evidence="1">
    <location>
        <begin position="414"/>
        <end position="439"/>
    </location>
</feature>
<dbReference type="Proteomes" id="UP001388673">
    <property type="component" value="Unassembled WGS sequence"/>
</dbReference>
<proteinExistence type="predicted"/>
<evidence type="ECO:0000256" key="2">
    <source>
        <dbReference type="SAM" id="Phobius"/>
    </source>
</evidence>
<evidence type="ECO:0000256" key="1">
    <source>
        <dbReference type="SAM" id="MobiDB-lite"/>
    </source>
</evidence>
<organism evidence="4 5">
    <name type="scientific">Kwoniella newhampshirensis</name>
    <dbReference type="NCBI Taxonomy" id="1651941"/>
    <lineage>
        <taxon>Eukaryota</taxon>
        <taxon>Fungi</taxon>
        <taxon>Dikarya</taxon>
        <taxon>Basidiomycota</taxon>
        <taxon>Agaricomycotina</taxon>
        <taxon>Tremellomycetes</taxon>
        <taxon>Tremellales</taxon>
        <taxon>Cryptococcaceae</taxon>
        <taxon>Kwoniella</taxon>
    </lineage>
</organism>
<feature type="transmembrane region" description="Helical" evidence="2">
    <location>
        <begin position="247"/>
        <end position="268"/>
    </location>
</feature>
<feature type="transmembrane region" description="Helical" evidence="2">
    <location>
        <begin position="160"/>
        <end position="187"/>
    </location>
</feature>
<dbReference type="PANTHER" id="PTHR35152:SF1">
    <property type="entry name" value="DOMAIN SIGNALLING PROTEIN, PUTATIVE (AFU_ORTHOLOGUE AFUA_5G11310)-RELATED"/>
    <property type="match status" value="1"/>
</dbReference>
<dbReference type="RefSeq" id="XP_066803006.1">
    <property type="nucleotide sequence ID" value="XM_066946614.1"/>
</dbReference>
<dbReference type="InterPro" id="IPR005330">
    <property type="entry name" value="MHYT_dom"/>
</dbReference>
<dbReference type="Pfam" id="PF03707">
    <property type="entry name" value="MHYT"/>
    <property type="match status" value="2"/>
</dbReference>
<protein>
    <recommendedName>
        <fullName evidence="3">MHYT domain-containing protein</fullName>
    </recommendedName>
</protein>
<keyword evidence="5" id="KW-1185">Reference proteome</keyword>
<evidence type="ECO:0000259" key="3">
    <source>
        <dbReference type="PROSITE" id="PS50924"/>
    </source>
</evidence>
<evidence type="ECO:0000313" key="5">
    <source>
        <dbReference type="Proteomes" id="UP001388673"/>
    </source>
</evidence>
<feature type="region of interest" description="Disordered" evidence="1">
    <location>
        <begin position="863"/>
        <end position="883"/>
    </location>
</feature>
<feature type="domain" description="MHYT" evidence="3">
    <location>
        <begin position="27"/>
        <end position="227"/>
    </location>
</feature>
<feature type="transmembrane region" description="Helical" evidence="2">
    <location>
        <begin position="31"/>
        <end position="51"/>
    </location>
</feature>
<comment type="caution">
    <text evidence="4">The sequence shown here is derived from an EMBL/GenBank/DDBJ whole genome shotgun (WGS) entry which is preliminary data.</text>
</comment>
<gene>
    <name evidence="4" type="ORF">IAR55_003507</name>
</gene>
<feature type="transmembrane region" description="Helical" evidence="2">
    <location>
        <begin position="133"/>
        <end position="154"/>
    </location>
</feature>
<feature type="transmembrane region" description="Helical" evidence="2">
    <location>
        <begin position="106"/>
        <end position="126"/>
    </location>
</feature>
<feature type="transmembrane region" description="Helical" evidence="2">
    <location>
        <begin position="63"/>
        <end position="86"/>
    </location>
</feature>
<keyword evidence="2" id="KW-0472">Membrane</keyword>
<evidence type="ECO:0000313" key="4">
    <source>
        <dbReference type="EMBL" id="KAK8854768.1"/>
    </source>
</evidence>
<dbReference type="EMBL" id="JBCAWK010000006">
    <property type="protein sequence ID" value="KAK8854768.1"/>
    <property type="molecule type" value="Genomic_DNA"/>
</dbReference>
<dbReference type="PROSITE" id="PS50924">
    <property type="entry name" value="MHYT"/>
    <property type="match status" value="1"/>
</dbReference>
<name>A0AAW0YYX9_9TREE</name>